<dbReference type="RefSeq" id="WP_076876817.1">
    <property type="nucleotide sequence ID" value="NZ_MLCN01000003.1"/>
</dbReference>
<dbReference type="GO" id="GO:0006281">
    <property type="term" value="P:DNA repair"/>
    <property type="evidence" value="ECO:0007669"/>
    <property type="project" value="TreeGrafter"/>
</dbReference>
<dbReference type="AlphaFoldDB" id="A0A1S8CYK7"/>
<dbReference type="STRING" id="1907941.BKE30_01075"/>
<dbReference type="Pfam" id="PF13671">
    <property type="entry name" value="AAA_33"/>
    <property type="match status" value="1"/>
</dbReference>
<dbReference type="SUPFAM" id="SSF52540">
    <property type="entry name" value="P-loop containing nucleoside triphosphate hydrolases"/>
    <property type="match status" value="1"/>
</dbReference>
<keyword evidence="1" id="KW-0808">Transferase</keyword>
<evidence type="ECO:0000313" key="1">
    <source>
        <dbReference type="EMBL" id="ONG42127.1"/>
    </source>
</evidence>
<dbReference type="PANTHER" id="PTHR12083">
    <property type="entry name" value="BIFUNCTIONAL POLYNUCLEOTIDE PHOSPHATASE/KINASE"/>
    <property type="match status" value="1"/>
</dbReference>
<organism evidence="1 2">
    <name type="scientific">Alkanindiges hydrocarboniclasticus</name>
    <dbReference type="NCBI Taxonomy" id="1907941"/>
    <lineage>
        <taxon>Bacteria</taxon>
        <taxon>Pseudomonadati</taxon>
        <taxon>Pseudomonadota</taxon>
        <taxon>Gammaproteobacteria</taxon>
        <taxon>Moraxellales</taxon>
        <taxon>Moraxellaceae</taxon>
        <taxon>Alkanindiges</taxon>
    </lineage>
</organism>
<evidence type="ECO:0000313" key="2">
    <source>
        <dbReference type="Proteomes" id="UP000192132"/>
    </source>
</evidence>
<comment type="caution">
    <text evidence="1">The sequence shown here is derived from an EMBL/GenBank/DDBJ whole genome shotgun (WGS) entry which is preliminary data.</text>
</comment>
<protein>
    <submittedName>
        <fullName evidence="1">Kinase</fullName>
    </submittedName>
</protein>
<gene>
    <name evidence="1" type="ORF">BKE30_01075</name>
</gene>
<dbReference type="GO" id="GO:0003690">
    <property type="term" value="F:double-stranded DNA binding"/>
    <property type="evidence" value="ECO:0007669"/>
    <property type="project" value="TreeGrafter"/>
</dbReference>
<keyword evidence="1" id="KW-0418">Kinase</keyword>
<dbReference type="Gene3D" id="3.40.50.300">
    <property type="entry name" value="P-loop containing nucleotide triphosphate hydrolases"/>
    <property type="match status" value="1"/>
</dbReference>
<proteinExistence type="predicted"/>
<sequence>MELIIFIGVQGAGKSTFYSNYFFHTHMRINLDMLKTRHREKLLIQAYLEAKQPFVIDKTNPSSEDRQHYIELARQYQFQVKAYYFDSSFEKALQRNNQRSGKQKIPEVGLKAVLKKMQQPVYAEGFDKIYTVENLDGNGFQVKEIEH</sequence>
<dbReference type="EMBL" id="MLCN01000003">
    <property type="protein sequence ID" value="ONG42127.1"/>
    <property type="molecule type" value="Genomic_DNA"/>
</dbReference>
<accession>A0A1S8CYK7</accession>
<name>A0A1S8CYK7_9GAMM</name>
<keyword evidence="2" id="KW-1185">Reference proteome</keyword>
<dbReference type="PIRSF" id="PIRSF037081">
    <property type="entry name" value="P-loop_All4644_prd"/>
    <property type="match status" value="1"/>
</dbReference>
<dbReference type="GO" id="GO:0046404">
    <property type="term" value="F:ATP-dependent polydeoxyribonucleotide 5'-hydroxyl-kinase activity"/>
    <property type="evidence" value="ECO:0007669"/>
    <property type="project" value="TreeGrafter"/>
</dbReference>
<dbReference type="PANTHER" id="PTHR12083:SF9">
    <property type="entry name" value="BIFUNCTIONAL POLYNUCLEOTIDE PHOSPHATASE_KINASE"/>
    <property type="match status" value="1"/>
</dbReference>
<reference evidence="1 2" key="1">
    <citation type="submission" date="2016-10" db="EMBL/GenBank/DDBJ databases">
        <title>Draft Genome sequence of Alkanindiges sp. strain H1.</title>
        <authorList>
            <person name="Subhash Y."/>
            <person name="Lee S."/>
        </authorList>
    </citation>
    <scope>NUCLEOTIDE SEQUENCE [LARGE SCALE GENOMIC DNA]</scope>
    <source>
        <strain evidence="1 2">H1</strain>
    </source>
</reference>
<dbReference type="GO" id="GO:0046403">
    <property type="term" value="F:polynucleotide 3'-phosphatase activity"/>
    <property type="evidence" value="ECO:0007669"/>
    <property type="project" value="TreeGrafter"/>
</dbReference>
<dbReference type="Proteomes" id="UP000192132">
    <property type="component" value="Unassembled WGS sequence"/>
</dbReference>
<dbReference type="InterPro" id="IPR027417">
    <property type="entry name" value="P-loop_NTPase"/>
</dbReference>
<dbReference type="OrthoDB" id="8564590at2"/>
<dbReference type="InterPro" id="IPR017101">
    <property type="entry name" value="P-loop_ATP/GTP-bd_All4644_prd"/>
</dbReference>